<name>A0AAN6YQI0_9PEZI</name>
<reference evidence="7" key="2">
    <citation type="submission" date="2023-05" db="EMBL/GenBank/DDBJ databases">
        <authorList>
            <consortium name="Lawrence Berkeley National Laboratory"/>
            <person name="Steindorff A."/>
            <person name="Hensen N."/>
            <person name="Bonometti L."/>
            <person name="Westerberg I."/>
            <person name="Brannstrom I.O."/>
            <person name="Guillou S."/>
            <person name="Cros-Aarteil S."/>
            <person name="Calhoun S."/>
            <person name="Haridas S."/>
            <person name="Kuo A."/>
            <person name="Mondo S."/>
            <person name="Pangilinan J."/>
            <person name="Riley R."/>
            <person name="Labutti K."/>
            <person name="Andreopoulos B."/>
            <person name="Lipzen A."/>
            <person name="Chen C."/>
            <person name="Yanf M."/>
            <person name="Daum C."/>
            <person name="Ng V."/>
            <person name="Clum A."/>
            <person name="Ohm R."/>
            <person name="Martin F."/>
            <person name="Silar P."/>
            <person name="Natvig D."/>
            <person name="Lalanne C."/>
            <person name="Gautier V."/>
            <person name="Ament-Velasquez S.L."/>
            <person name="Kruys A."/>
            <person name="Hutchinson M.I."/>
            <person name="Powell A.J."/>
            <person name="Barry K."/>
            <person name="Miller A.N."/>
            <person name="Grigoriev I.V."/>
            <person name="Debuchy R."/>
            <person name="Gladieux P."/>
            <person name="Thoren M.H."/>
            <person name="Johannesson H."/>
        </authorList>
    </citation>
    <scope>NUCLEOTIDE SEQUENCE</scope>
    <source>
        <strain evidence="7">CBS 990.96</strain>
    </source>
</reference>
<dbReference type="CDD" id="cd00067">
    <property type="entry name" value="GAL4"/>
    <property type="match status" value="1"/>
</dbReference>
<feature type="non-terminal residue" evidence="7">
    <location>
        <position position="622"/>
    </location>
</feature>
<dbReference type="Gene3D" id="4.10.240.10">
    <property type="entry name" value="Zn(2)-C6 fungal-type DNA-binding domain"/>
    <property type="match status" value="1"/>
</dbReference>
<reference evidence="7" key="1">
    <citation type="journal article" date="2023" name="Mol. Phylogenet. Evol.">
        <title>Genome-scale phylogeny and comparative genomics of the fungal order Sordariales.</title>
        <authorList>
            <person name="Hensen N."/>
            <person name="Bonometti L."/>
            <person name="Westerberg I."/>
            <person name="Brannstrom I.O."/>
            <person name="Guillou S."/>
            <person name="Cros-Aarteil S."/>
            <person name="Calhoun S."/>
            <person name="Haridas S."/>
            <person name="Kuo A."/>
            <person name="Mondo S."/>
            <person name="Pangilinan J."/>
            <person name="Riley R."/>
            <person name="LaButti K."/>
            <person name="Andreopoulos B."/>
            <person name="Lipzen A."/>
            <person name="Chen C."/>
            <person name="Yan M."/>
            <person name="Daum C."/>
            <person name="Ng V."/>
            <person name="Clum A."/>
            <person name="Steindorff A."/>
            <person name="Ohm R.A."/>
            <person name="Martin F."/>
            <person name="Silar P."/>
            <person name="Natvig D.O."/>
            <person name="Lalanne C."/>
            <person name="Gautier V."/>
            <person name="Ament-Velasquez S.L."/>
            <person name="Kruys A."/>
            <person name="Hutchinson M.I."/>
            <person name="Powell A.J."/>
            <person name="Barry K."/>
            <person name="Miller A.N."/>
            <person name="Grigoriev I.V."/>
            <person name="Debuchy R."/>
            <person name="Gladieux P."/>
            <person name="Hiltunen Thoren M."/>
            <person name="Johannesson H."/>
        </authorList>
    </citation>
    <scope>NUCLEOTIDE SEQUENCE</scope>
    <source>
        <strain evidence="7">CBS 990.96</strain>
    </source>
</reference>
<gene>
    <name evidence="7" type="ORF">QBC38DRAFT_539395</name>
</gene>
<dbReference type="InterPro" id="IPR007219">
    <property type="entry name" value="XnlR_reg_dom"/>
</dbReference>
<dbReference type="InterPro" id="IPR036864">
    <property type="entry name" value="Zn2-C6_fun-type_DNA-bd_sf"/>
</dbReference>
<keyword evidence="3" id="KW-0804">Transcription</keyword>
<evidence type="ECO:0000256" key="4">
    <source>
        <dbReference type="ARBA" id="ARBA00023242"/>
    </source>
</evidence>
<dbReference type="GO" id="GO:0008270">
    <property type="term" value="F:zinc ion binding"/>
    <property type="evidence" value="ECO:0007669"/>
    <property type="project" value="InterPro"/>
</dbReference>
<organism evidence="7 8">
    <name type="scientific">Podospora fimiseda</name>
    <dbReference type="NCBI Taxonomy" id="252190"/>
    <lineage>
        <taxon>Eukaryota</taxon>
        <taxon>Fungi</taxon>
        <taxon>Dikarya</taxon>
        <taxon>Ascomycota</taxon>
        <taxon>Pezizomycotina</taxon>
        <taxon>Sordariomycetes</taxon>
        <taxon>Sordariomycetidae</taxon>
        <taxon>Sordariales</taxon>
        <taxon>Podosporaceae</taxon>
        <taxon>Podospora</taxon>
    </lineage>
</organism>
<dbReference type="EMBL" id="MU865454">
    <property type="protein sequence ID" value="KAK4222795.1"/>
    <property type="molecule type" value="Genomic_DNA"/>
</dbReference>
<dbReference type="GO" id="GO:0006351">
    <property type="term" value="P:DNA-templated transcription"/>
    <property type="evidence" value="ECO:0007669"/>
    <property type="project" value="InterPro"/>
</dbReference>
<accession>A0AAN6YQI0</accession>
<dbReference type="GO" id="GO:0003677">
    <property type="term" value="F:DNA binding"/>
    <property type="evidence" value="ECO:0007669"/>
    <property type="project" value="InterPro"/>
</dbReference>
<comment type="caution">
    <text evidence="7">The sequence shown here is derived from an EMBL/GenBank/DDBJ whole genome shotgun (WGS) entry which is preliminary data.</text>
</comment>
<dbReference type="SMART" id="SM00066">
    <property type="entry name" value="GAL4"/>
    <property type="match status" value="1"/>
</dbReference>
<dbReference type="Proteomes" id="UP001301958">
    <property type="component" value="Unassembled WGS sequence"/>
</dbReference>
<dbReference type="CDD" id="cd12148">
    <property type="entry name" value="fungal_TF_MHR"/>
    <property type="match status" value="1"/>
</dbReference>
<dbReference type="SUPFAM" id="SSF57701">
    <property type="entry name" value="Zn2/Cys6 DNA-binding domain"/>
    <property type="match status" value="1"/>
</dbReference>
<dbReference type="PANTHER" id="PTHR47840">
    <property type="entry name" value="ZN(II)2CYS6 TRANSCRIPTION FACTOR (EUROFUNG)-RELATED"/>
    <property type="match status" value="1"/>
</dbReference>
<dbReference type="SMART" id="SM00906">
    <property type="entry name" value="Fungal_trans"/>
    <property type="match status" value="1"/>
</dbReference>
<evidence type="ECO:0000256" key="5">
    <source>
        <dbReference type="SAM" id="MobiDB-lite"/>
    </source>
</evidence>
<keyword evidence="1" id="KW-0479">Metal-binding</keyword>
<evidence type="ECO:0000256" key="1">
    <source>
        <dbReference type="ARBA" id="ARBA00022723"/>
    </source>
</evidence>
<evidence type="ECO:0000313" key="8">
    <source>
        <dbReference type="Proteomes" id="UP001301958"/>
    </source>
</evidence>
<feature type="compositionally biased region" description="Polar residues" evidence="5">
    <location>
        <begin position="96"/>
        <end position="118"/>
    </location>
</feature>
<keyword evidence="8" id="KW-1185">Reference proteome</keyword>
<dbReference type="GO" id="GO:0000981">
    <property type="term" value="F:DNA-binding transcription factor activity, RNA polymerase II-specific"/>
    <property type="evidence" value="ECO:0007669"/>
    <property type="project" value="InterPro"/>
</dbReference>
<dbReference type="InterPro" id="IPR001138">
    <property type="entry name" value="Zn2Cys6_DnaBD"/>
</dbReference>
<protein>
    <submittedName>
        <fullName evidence="7">Transcription factor sdnS</fullName>
    </submittedName>
</protein>
<sequence length="622" mass="70124">MTEIAPNQTDAEVRRRKVRKGTHSCWECRRRKIRCQYGGGDDTICLPCQARGSICRSQEFVDSQPPQLPDRRLAQRLARLEDLMAKVVDRVMPESGSGTSSTQNYSRHASPTTSNYTGSMEDDDAGYEFDENSVDSMLLTIRPTSYTQGLPIRTRSTDGTRRSSSRGQISRNERISQTLYSLFPSQQDVDIITKTSIARFWVVSLFSSYRDQLEGKFETPDSVSLIPSPNSHPTVLSKRLLQLCICLYDHPGANPEIPLLQMQIPPREQVNNIISIINQLVTTNDDLIATAEGLQTLVLLGHLHSTLGNLRKSWLIFRRAISLAILLGIDRSPSNYLKYVDPSIPLNQRPTPQAIWYRINAYDRFVSLILSLPVGSQNNSFASEPSMTSDTQQERLGKLHTVLARRILERERIPPNQINSDLDNAARSLGQDWWSIPCLDSSLDHQTLLARTQHLFLQINHFNLKNILHLPYLTQPAHSSPEYISTCLSASREILKRFIIYRSPQSPLIHYSFRQPDYAALISSLTLLLRYLYSGSTQETIPSKEIEQDKRLLSIVLERMQHLGIINDDKILGEGAEVIEQMMSPGEFVGCGEGCGVGEGRGCIKLNLPYFGVVGMHRAGDR</sequence>
<dbReference type="Pfam" id="PF00172">
    <property type="entry name" value="Zn_clus"/>
    <property type="match status" value="1"/>
</dbReference>
<evidence type="ECO:0000259" key="6">
    <source>
        <dbReference type="PROSITE" id="PS00463"/>
    </source>
</evidence>
<proteinExistence type="predicted"/>
<feature type="domain" description="Zn(2)-C6 fungal-type" evidence="6">
    <location>
        <begin position="24"/>
        <end position="55"/>
    </location>
</feature>
<feature type="region of interest" description="Disordered" evidence="5">
    <location>
        <begin position="148"/>
        <end position="170"/>
    </location>
</feature>
<evidence type="ECO:0000313" key="7">
    <source>
        <dbReference type="EMBL" id="KAK4222795.1"/>
    </source>
</evidence>
<dbReference type="PANTHER" id="PTHR47840:SF1">
    <property type="entry name" value="ZN(II)2CYS6 TRANSCRIPTION FACTOR (EUROFUNG)"/>
    <property type="match status" value="1"/>
</dbReference>
<dbReference type="PROSITE" id="PS00463">
    <property type="entry name" value="ZN2_CY6_FUNGAL_1"/>
    <property type="match status" value="1"/>
</dbReference>
<evidence type="ECO:0000256" key="3">
    <source>
        <dbReference type="ARBA" id="ARBA00023163"/>
    </source>
</evidence>
<feature type="region of interest" description="Disordered" evidence="5">
    <location>
        <begin position="91"/>
        <end position="127"/>
    </location>
</feature>
<evidence type="ECO:0000256" key="2">
    <source>
        <dbReference type="ARBA" id="ARBA00023015"/>
    </source>
</evidence>
<dbReference type="AlphaFoldDB" id="A0AAN6YQI0"/>
<keyword evidence="4" id="KW-0539">Nucleus</keyword>
<keyword evidence="2" id="KW-0805">Transcription regulation</keyword>